<feature type="transmembrane region" description="Helical" evidence="5">
    <location>
        <begin position="71"/>
        <end position="91"/>
    </location>
</feature>
<proteinExistence type="predicted"/>
<accession>A0A4Y4BD78</accession>
<dbReference type="Pfam" id="PF02361">
    <property type="entry name" value="CbiQ"/>
    <property type="match status" value="1"/>
</dbReference>
<comment type="subcellular location">
    <subcellularLocation>
        <location evidence="1">Membrane</location>
        <topology evidence="1">Multi-pass membrane protein</topology>
    </subcellularLocation>
</comment>
<keyword evidence="4 5" id="KW-0472">Membrane</keyword>
<dbReference type="PANTHER" id="PTHR33514">
    <property type="entry name" value="PROTEIN ABCI12, CHLOROPLASTIC"/>
    <property type="match status" value="1"/>
</dbReference>
<name>A0A4Y4BD78_MICMQ</name>
<evidence type="ECO:0000256" key="4">
    <source>
        <dbReference type="ARBA" id="ARBA00023136"/>
    </source>
</evidence>
<reference evidence="6 7" key="1">
    <citation type="submission" date="2019-06" db="EMBL/GenBank/DDBJ databases">
        <title>Whole genome shotgun sequence of Microbacterium liquefaciens NBRC 15037.</title>
        <authorList>
            <person name="Hosoyama A."/>
            <person name="Uohara A."/>
            <person name="Ohji S."/>
            <person name="Ichikawa N."/>
        </authorList>
    </citation>
    <scope>NUCLEOTIDE SEQUENCE [LARGE SCALE GENOMIC DNA]</scope>
    <source>
        <strain evidence="6 7">NBRC 15037</strain>
    </source>
</reference>
<keyword evidence="2 5" id="KW-0812">Transmembrane</keyword>
<feature type="transmembrane region" description="Helical" evidence="5">
    <location>
        <begin position="39"/>
        <end position="59"/>
    </location>
</feature>
<dbReference type="GO" id="GO:0005886">
    <property type="term" value="C:plasma membrane"/>
    <property type="evidence" value="ECO:0007669"/>
    <property type="project" value="TreeGrafter"/>
</dbReference>
<protein>
    <submittedName>
        <fullName evidence="6">Cobalt ABC transporter</fullName>
    </submittedName>
</protein>
<evidence type="ECO:0000256" key="3">
    <source>
        <dbReference type="ARBA" id="ARBA00022989"/>
    </source>
</evidence>
<organism evidence="6 7">
    <name type="scientific">Microbacterium maritypicum</name>
    <name type="common">Microbacterium liquefaciens</name>
    <dbReference type="NCBI Taxonomy" id="33918"/>
    <lineage>
        <taxon>Bacteria</taxon>
        <taxon>Bacillati</taxon>
        <taxon>Actinomycetota</taxon>
        <taxon>Actinomycetes</taxon>
        <taxon>Micrococcales</taxon>
        <taxon>Microbacteriaceae</taxon>
        <taxon>Microbacterium</taxon>
    </lineage>
</organism>
<dbReference type="InterPro" id="IPR003339">
    <property type="entry name" value="ABC/ECF_trnsptr_transmembrane"/>
</dbReference>
<feature type="transmembrane region" description="Helical" evidence="5">
    <location>
        <begin position="12"/>
        <end position="33"/>
    </location>
</feature>
<gene>
    <name evidence="6" type="ORF">MLI01_27480</name>
</gene>
<evidence type="ECO:0000256" key="5">
    <source>
        <dbReference type="SAM" id="Phobius"/>
    </source>
</evidence>
<comment type="caution">
    <text evidence="6">The sequence shown here is derived from an EMBL/GenBank/DDBJ whole genome shotgun (WGS) entry which is preliminary data.</text>
</comment>
<evidence type="ECO:0000256" key="1">
    <source>
        <dbReference type="ARBA" id="ARBA00004141"/>
    </source>
</evidence>
<evidence type="ECO:0000313" key="6">
    <source>
        <dbReference type="EMBL" id="GEC76603.1"/>
    </source>
</evidence>
<evidence type="ECO:0000313" key="7">
    <source>
        <dbReference type="Proteomes" id="UP000317410"/>
    </source>
</evidence>
<dbReference type="PANTHER" id="PTHR33514:SF13">
    <property type="entry name" value="PROTEIN ABCI12, CHLOROPLASTIC"/>
    <property type="match status" value="1"/>
</dbReference>
<feature type="transmembrane region" description="Helical" evidence="5">
    <location>
        <begin position="135"/>
        <end position="155"/>
    </location>
</feature>
<sequence>MIALYRPGTGILHRLPTGVKLAALAIGALLLSLYPHDPISIAVSLLIVVGLYGVSGMPLRVLLVEMWRLRWIVLVLTAALVIFVSPVAAWISTGRVLAVLLLASLLTLTTRMADLLEALHRLLRPLRRVGADPEAMALTISLTLATIPVIAGFAARVREAEQARDVRLGVRTVVPLLVLALTHADEVGDALAARGMG</sequence>
<keyword evidence="3 5" id="KW-1133">Transmembrane helix</keyword>
<evidence type="ECO:0000256" key="2">
    <source>
        <dbReference type="ARBA" id="ARBA00022692"/>
    </source>
</evidence>
<feature type="transmembrane region" description="Helical" evidence="5">
    <location>
        <begin position="97"/>
        <end position="114"/>
    </location>
</feature>
<dbReference type="EMBL" id="BJNQ01000022">
    <property type="protein sequence ID" value="GEC76603.1"/>
    <property type="molecule type" value="Genomic_DNA"/>
</dbReference>
<dbReference type="AlphaFoldDB" id="A0A4Y4BD78"/>
<dbReference type="Proteomes" id="UP000317410">
    <property type="component" value="Unassembled WGS sequence"/>
</dbReference>